<feature type="region of interest" description="Disordered" evidence="1">
    <location>
        <begin position="82"/>
        <end position="107"/>
    </location>
</feature>
<feature type="signal peptide" evidence="2">
    <location>
        <begin position="1"/>
        <end position="22"/>
    </location>
</feature>
<protein>
    <submittedName>
        <fullName evidence="3">Uncharacterized protein</fullName>
    </submittedName>
</protein>
<feature type="chain" id="PRO_5046774576" evidence="2">
    <location>
        <begin position="23"/>
        <end position="185"/>
    </location>
</feature>
<evidence type="ECO:0000256" key="1">
    <source>
        <dbReference type="SAM" id="MobiDB-lite"/>
    </source>
</evidence>
<feature type="compositionally biased region" description="Low complexity" evidence="1">
    <location>
        <begin position="166"/>
        <end position="185"/>
    </location>
</feature>
<organism evidence="3 4">
    <name type="scientific">Orchesella dallaii</name>
    <dbReference type="NCBI Taxonomy" id="48710"/>
    <lineage>
        <taxon>Eukaryota</taxon>
        <taxon>Metazoa</taxon>
        <taxon>Ecdysozoa</taxon>
        <taxon>Arthropoda</taxon>
        <taxon>Hexapoda</taxon>
        <taxon>Collembola</taxon>
        <taxon>Entomobryomorpha</taxon>
        <taxon>Entomobryoidea</taxon>
        <taxon>Orchesellidae</taxon>
        <taxon>Orchesellinae</taxon>
        <taxon>Orchesella</taxon>
    </lineage>
</organism>
<evidence type="ECO:0000256" key="2">
    <source>
        <dbReference type="SAM" id="SignalP"/>
    </source>
</evidence>
<reference evidence="3 4" key="1">
    <citation type="submission" date="2024-08" db="EMBL/GenBank/DDBJ databases">
        <authorList>
            <person name="Cucini C."/>
            <person name="Frati F."/>
        </authorList>
    </citation>
    <scope>NUCLEOTIDE SEQUENCE [LARGE SCALE GENOMIC DNA]</scope>
</reference>
<dbReference type="EMBL" id="CAXLJM020000072">
    <property type="protein sequence ID" value="CAL8127231.1"/>
    <property type="molecule type" value="Genomic_DNA"/>
</dbReference>
<feature type="compositionally biased region" description="Low complexity" evidence="1">
    <location>
        <begin position="84"/>
        <end position="107"/>
    </location>
</feature>
<keyword evidence="2" id="KW-0732">Signal</keyword>
<gene>
    <name evidence="3" type="ORF">ODALV1_LOCUS21745</name>
</gene>
<dbReference type="Proteomes" id="UP001642540">
    <property type="component" value="Unassembled WGS sequence"/>
</dbReference>
<proteinExistence type="predicted"/>
<name>A0ABP1RGC8_9HEXA</name>
<evidence type="ECO:0000313" key="3">
    <source>
        <dbReference type="EMBL" id="CAL8127231.1"/>
    </source>
</evidence>
<feature type="compositionally biased region" description="Polar residues" evidence="1">
    <location>
        <begin position="138"/>
        <end position="148"/>
    </location>
</feature>
<sequence>MERILIFALIGILTVSICYVDSRPQSRPCSVIGVQFQLIDAKCLIPATSWTIIKDDDKEQIKCRCRGLGIKECIRCTYRPPGNTTTTTTSTTTRLPSTTTTTSTTTRLPATTTTTTTTVAPTNIPTRPPPVVTVISEEPQSTTSANPNPTRPPPMSTVITEEPKQTTVDVTSTTDSSTVPSTTSF</sequence>
<accession>A0ABP1RGC8</accession>
<comment type="caution">
    <text evidence="3">The sequence shown here is derived from an EMBL/GenBank/DDBJ whole genome shotgun (WGS) entry which is preliminary data.</text>
</comment>
<keyword evidence="4" id="KW-1185">Reference proteome</keyword>
<evidence type="ECO:0000313" key="4">
    <source>
        <dbReference type="Proteomes" id="UP001642540"/>
    </source>
</evidence>
<feature type="region of interest" description="Disordered" evidence="1">
    <location>
        <begin position="137"/>
        <end position="185"/>
    </location>
</feature>